<evidence type="ECO:0000259" key="4">
    <source>
        <dbReference type="Pfam" id="PF20866"/>
    </source>
</evidence>
<dbReference type="GO" id="GO:0016779">
    <property type="term" value="F:nucleotidyltransferase activity"/>
    <property type="evidence" value="ECO:0007669"/>
    <property type="project" value="UniProtKB-KW"/>
</dbReference>
<gene>
    <name evidence="5" type="primary">mdcG</name>
    <name evidence="5" type="ORF">ABS772_18050</name>
</gene>
<feature type="domain" description="Phosphoribosyl-dephospho-CoA transferase MdcG N-terminal" evidence="4">
    <location>
        <begin position="6"/>
        <end position="83"/>
    </location>
</feature>
<comment type="caution">
    <text evidence="5">The sequence shown here is derived from an EMBL/GenBank/DDBJ whole genome shotgun (WGS) entry which is preliminary data.</text>
</comment>
<dbReference type="InterPro" id="IPR017557">
    <property type="entry name" value="Holo-ACP_synthase"/>
</dbReference>
<organism evidence="5 6">
    <name type="scientific">Methylorubrum podarium</name>
    <dbReference type="NCBI Taxonomy" id="200476"/>
    <lineage>
        <taxon>Bacteria</taxon>
        <taxon>Pseudomonadati</taxon>
        <taxon>Pseudomonadota</taxon>
        <taxon>Alphaproteobacteria</taxon>
        <taxon>Hyphomicrobiales</taxon>
        <taxon>Methylobacteriaceae</taxon>
        <taxon>Methylorubrum</taxon>
    </lineage>
</organism>
<accession>A0ABV1QR78</accession>
<dbReference type="Proteomes" id="UP001480955">
    <property type="component" value="Unassembled WGS sequence"/>
</dbReference>
<dbReference type="NCBIfam" id="TIGR03135">
    <property type="entry name" value="malonate_mdcG"/>
    <property type="match status" value="1"/>
</dbReference>
<evidence type="ECO:0000313" key="6">
    <source>
        <dbReference type="Proteomes" id="UP001480955"/>
    </source>
</evidence>
<dbReference type="RefSeq" id="WP_350396172.1">
    <property type="nucleotide sequence ID" value="NZ_JBELQE010000091.1"/>
</dbReference>
<evidence type="ECO:0000313" key="5">
    <source>
        <dbReference type="EMBL" id="MER2251823.1"/>
    </source>
</evidence>
<dbReference type="EC" id="2.7.7.66" evidence="5"/>
<evidence type="ECO:0000259" key="3">
    <source>
        <dbReference type="Pfam" id="PF10620"/>
    </source>
</evidence>
<keyword evidence="2 5" id="KW-0548">Nucleotidyltransferase</keyword>
<evidence type="ECO:0000256" key="2">
    <source>
        <dbReference type="ARBA" id="ARBA00022695"/>
    </source>
</evidence>
<proteinExistence type="predicted"/>
<name>A0ABV1QR78_9HYPH</name>
<sequence>MAEAYRRHDLLDVEPRAWATALAGRSDLAGVPHVAAWIEAGRPVILRRSHPGEDTALVPVGLPLPPRDGKRRIGLALPPNAVRPRPPVLLAEARGAWPVSWAATLDAIIALGERRNLSPRPFGSLLWQSLTGLPYLSERSDLDLLWPVADAIPPSLLDGLAAIEASSPMRLDGEIVFADGGGVNWRELHAAAPGETVLVKHRDRLALREAGALRAGVLA</sequence>
<dbReference type="Pfam" id="PF20866">
    <property type="entry name" value="MdcG_N"/>
    <property type="match status" value="1"/>
</dbReference>
<dbReference type="InterPro" id="IPR049180">
    <property type="entry name" value="MdcG_C"/>
</dbReference>
<reference evidence="5 6" key="1">
    <citation type="submission" date="2024-06" db="EMBL/GenBank/DDBJ databases">
        <authorList>
            <person name="Campbell A.G."/>
        </authorList>
    </citation>
    <scope>NUCLEOTIDE SEQUENCE [LARGE SCALE GENOMIC DNA]</scope>
    <source>
        <strain evidence="5 6">EM12</strain>
    </source>
</reference>
<dbReference type="EMBL" id="JBELQE010000091">
    <property type="protein sequence ID" value="MER2251823.1"/>
    <property type="molecule type" value="Genomic_DNA"/>
</dbReference>
<keyword evidence="1 5" id="KW-0808">Transferase</keyword>
<dbReference type="InterPro" id="IPR048903">
    <property type="entry name" value="MdcG_N"/>
</dbReference>
<protein>
    <submittedName>
        <fullName evidence="5">Malonate decarboxylase holo-[acyl-carrier-protein] synthase</fullName>
        <ecNumber evidence="5">2.7.7.66</ecNumber>
    </submittedName>
</protein>
<evidence type="ECO:0000256" key="1">
    <source>
        <dbReference type="ARBA" id="ARBA00022679"/>
    </source>
</evidence>
<keyword evidence="6" id="KW-1185">Reference proteome</keyword>
<feature type="domain" description="Phosphoribosyl-dephospho-CoA transferase MdcG C-terminal" evidence="3">
    <location>
        <begin position="90"/>
        <end position="209"/>
    </location>
</feature>
<dbReference type="Pfam" id="PF10620">
    <property type="entry name" value="MdcG"/>
    <property type="match status" value="1"/>
</dbReference>